<dbReference type="EMBL" id="LS483254">
    <property type="protein sequence ID" value="SQD92602.1"/>
    <property type="molecule type" value="Genomic_DNA"/>
</dbReference>
<dbReference type="GO" id="GO:0016209">
    <property type="term" value="F:antioxidant activity"/>
    <property type="evidence" value="ECO:0007669"/>
    <property type="project" value="InterPro"/>
</dbReference>
<evidence type="ECO:0000313" key="2">
    <source>
        <dbReference type="EMBL" id="SQD92602.1"/>
    </source>
</evidence>
<dbReference type="PANTHER" id="PTHR23026">
    <property type="entry name" value="NADPH NITROREDUCTASE"/>
    <property type="match status" value="1"/>
</dbReference>
<protein>
    <submittedName>
        <fullName evidence="2">Alkyl hydroperoxide reductase/ Thiol specific antioxidant/ Mal allergen</fullName>
    </submittedName>
</protein>
<dbReference type="Pfam" id="PF00881">
    <property type="entry name" value="Nitroreductase"/>
    <property type="match status" value="2"/>
</dbReference>
<keyword evidence="3" id="KW-1185">Reference proteome</keyword>
<dbReference type="Gene3D" id="3.40.109.10">
    <property type="entry name" value="NADH Oxidase"/>
    <property type="match status" value="1"/>
</dbReference>
<proteinExistence type="predicted"/>
<dbReference type="InterPro" id="IPR036249">
    <property type="entry name" value="Thioredoxin-like_sf"/>
</dbReference>
<dbReference type="SUPFAM" id="SSF52833">
    <property type="entry name" value="Thioredoxin-like"/>
    <property type="match status" value="1"/>
</dbReference>
<evidence type="ECO:0000259" key="1">
    <source>
        <dbReference type="PROSITE" id="PS51352"/>
    </source>
</evidence>
<gene>
    <name evidence="2" type="ORF">BARAN1_0578</name>
</gene>
<dbReference type="RefSeq" id="WP_231944292.1">
    <property type="nucleotide sequence ID" value="NZ_LS483254.1"/>
</dbReference>
<dbReference type="CDD" id="cd02138">
    <property type="entry name" value="TdsD-like"/>
    <property type="match status" value="1"/>
</dbReference>
<dbReference type="KEGG" id="bana:BARAN1_0578"/>
<dbReference type="GO" id="GO:0016491">
    <property type="term" value="F:oxidoreductase activity"/>
    <property type="evidence" value="ECO:0007669"/>
    <property type="project" value="InterPro"/>
</dbReference>
<dbReference type="Proteomes" id="UP000249818">
    <property type="component" value="Chromosome BARAN1"/>
</dbReference>
<dbReference type="InterPro" id="IPR050627">
    <property type="entry name" value="Nitroreductase/BluB"/>
</dbReference>
<dbReference type="PROSITE" id="PS51352">
    <property type="entry name" value="THIOREDOXIN_2"/>
    <property type="match status" value="1"/>
</dbReference>
<reference evidence="3" key="1">
    <citation type="submission" date="2018-05" db="EMBL/GenBank/DDBJ databases">
        <authorList>
            <person name="Hao L."/>
        </authorList>
    </citation>
    <scope>NUCLEOTIDE SEQUENCE [LARGE SCALE GENOMIC DNA]</scope>
</reference>
<organism evidence="2 3">
    <name type="scientific">Candidatus Bipolaricaulis anaerobius</name>
    <dbReference type="NCBI Taxonomy" id="2026885"/>
    <lineage>
        <taxon>Bacteria</taxon>
        <taxon>Candidatus Bipolaricaulota</taxon>
        <taxon>Candidatus Bipolaricaulia</taxon>
        <taxon>Candidatus Bipolaricaulales</taxon>
        <taxon>Candidatus Bipolaricaulaceae</taxon>
        <taxon>Candidatus Bipolaricaulis</taxon>
    </lineage>
</organism>
<dbReference type="InterPro" id="IPR029479">
    <property type="entry name" value="Nitroreductase"/>
</dbReference>
<sequence length="342" mass="37037">MDEERMNPFGPAPEFTLPSAAGGAVSLPDLAGSYVVLHFFPRTGTPAWAEDVRAFQALLPEFTSLEARVVGIAPDSLSTLARFAANGGLTLLSDPDCAVARAYRAVTPEGRVQRATFLVDRAGSMRWAWWRGKVAGHAEEVLATLRALQAADEAVNPLIHSRRAYRALSGEPVAREALQRLVEAAHLAPSCFNNQPWRFVIAQGETLDRVKGALSGGNYWAKRAPAILALASHRDLDCKLSDGRDYFLFGCGMATGLLMIQATQMGLVAHPIAGYDPHAVKEALGIPEEYVLITLIVIGKRGEASTLSDKHRAIELGPRERKPLSAVVAWNKFGDLYQTEGI</sequence>
<dbReference type="AlphaFoldDB" id="A0A2X3KJM3"/>
<name>A0A2X3KJM3_9BACT</name>
<dbReference type="Pfam" id="PF00578">
    <property type="entry name" value="AhpC-TSA"/>
    <property type="match status" value="1"/>
</dbReference>
<dbReference type="InterPro" id="IPR000415">
    <property type="entry name" value="Nitroreductase-like"/>
</dbReference>
<dbReference type="SUPFAM" id="SSF55469">
    <property type="entry name" value="FMN-dependent nitroreductase-like"/>
    <property type="match status" value="1"/>
</dbReference>
<dbReference type="CDD" id="cd03017">
    <property type="entry name" value="PRX_BCP"/>
    <property type="match status" value="1"/>
</dbReference>
<feature type="domain" description="Thioredoxin" evidence="1">
    <location>
        <begin position="6"/>
        <end position="150"/>
    </location>
</feature>
<accession>A0A2X3KJM3</accession>
<dbReference type="InterPro" id="IPR000866">
    <property type="entry name" value="AhpC/TSA"/>
</dbReference>
<evidence type="ECO:0000313" key="3">
    <source>
        <dbReference type="Proteomes" id="UP000249818"/>
    </source>
</evidence>
<dbReference type="InterPro" id="IPR013766">
    <property type="entry name" value="Thioredoxin_domain"/>
</dbReference>
<dbReference type="PANTHER" id="PTHR23026:SF100">
    <property type="entry name" value="NITROREDUCTASE"/>
    <property type="match status" value="1"/>
</dbReference>
<dbReference type="Gene3D" id="3.40.30.10">
    <property type="entry name" value="Glutaredoxin"/>
    <property type="match status" value="1"/>
</dbReference>